<feature type="region of interest" description="Disordered" evidence="1">
    <location>
        <begin position="20"/>
        <end position="114"/>
    </location>
</feature>
<dbReference type="Proteomes" id="UP000006591">
    <property type="component" value="Chromosome 6"/>
</dbReference>
<organism evidence="2">
    <name type="scientific">Oryza nivara</name>
    <name type="common">Indian wild rice</name>
    <name type="synonym">Oryza sativa f. spontanea</name>
    <dbReference type="NCBI Taxonomy" id="4536"/>
    <lineage>
        <taxon>Eukaryota</taxon>
        <taxon>Viridiplantae</taxon>
        <taxon>Streptophyta</taxon>
        <taxon>Embryophyta</taxon>
        <taxon>Tracheophyta</taxon>
        <taxon>Spermatophyta</taxon>
        <taxon>Magnoliopsida</taxon>
        <taxon>Liliopsida</taxon>
        <taxon>Poales</taxon>
        <taxon>Poaceae</taxon>
        <taxon>BOP clade</taxon>
        <taxon>Oryzoideae</taxon>
        <taxon>Oryzeae</taxon>
        <taxon>Oryzinae</taxon>
        <taxon>Oryza</taxon>
    </lineage>
</organism>
<protein>
    <submittedName>
        <fullName evidence="2">Uncharacterized protein</fullName>
    </submittedName>
</protein>
<feature type="compositionally biased region" description="Basic and acidic residues" evidence="1">
    <location>
        <begin position="97"/>
        <end position="114"/>
    </location>
</feature>
<evidence type="ECO:0000313" key="2">
    <source>
        <dbReference type="EnsemblPlants" id="ONIVA06G00020.1"/>
    </source>
</evidence>
<dbReference type="Gramene" id="ONIVA06G00020.1">
    <property type="protein sequence ID" value="ONIVA06G00020.1"/>
    <property type="gene ID" value="ONIVA06G00020"/>
</dbReference>
<reference evidence="2" key="1">
    <citation type="submission" date="2015-04" db="UniProtKB">
        <authorList>
            <consortium name="EnsemblPlants"/>
        </authorList>
    </citation>
    <scope>IDENTIFICATION</scope>
    <source>
        <strain evidence="2">SL10</strain>
    </source>
</reference>
<accession>A0A0E0HJH3</accession>
<keyword evidence="3" id="KW-1185">Reference proteome</keyword>
<dbReference type="AlphaFoldDB" id="A0A0E0HJH3"/>
<evidence type="ECO:0000256" key="1">
    <source>
        <dbReference type="SAM" id="MobiDB-lite"/>
    </source>
</evidence>
<feature type="compositionally biased region" description="Basic and acidic residues" evidence="1">
    <location>
        <begin position="20"/>
        <end position="37"/>
    </location>
</feature>
<reference evidence="2" key="2">
    <citation type="submission" date="2018-04" db="EMBL/GenBank/DDBJ databases">
        <title>OnivRS2 (Oryza nivara Reference Sequence Version 2).</title>
        <authorList>
            <person name="Zhang J."/>
            <person name="Kudrna D."/>
            <person name="Lee S."/>
            <person name="Talag J."/>
            <person name="Rajasekar S."/>
            <person name="Welchert J."/>
            <person name="Hsing Y.-I."/>
            <person name="Wing R.A."/>
        </authorList>
    </citation>
    <scope>NUCLEOTIDE SEQUENCE [LARGE SCALE GENOMIC DNA]</scope>
    <source>
        <strain evidence="2">SL10</strain>
    </source>
</reference>
<proteinExistence type="predicted"/>
<name>A0A0E0HJH3_ORYNI</name>
<sequence>MEPCSGLWEAAADEAARRRCEAARDCPEQARERREGDPTLENTVPTPSSRKLKASASWANQPTPPRWLSSASAPPPSWAPPPSPRARQIRLLQGRVTRSEGRMGLDCGDSRRCDESDGWELHGADARGGANSARLPALAGDVNASVCEHAAPNRSQLANSQ</sequence>
<evidence type="ECO:0000313" key="3">
    <source>
        <dbReference type="Proteomes" id="UP000006591"/>
    </source>
</evidence>
<feature type="compositionally biased region" description="Pro residues" evidence="1">
    <location>
        <begin position="73"/>
        <end position="84"/>
    </location>
</feature>
<dbReference type="HOGENOM" id="CLU_095142_0_0_1"/>
<dbReference type="EnsemblPlants" id="ONIVA06G00020.1">
    <property type="protein sequence ID" value="ONIVA06G00020.1"/>
    <property type="gene ID" value="ONIVA06G00020"/>
</dbReference>
<feature type="compositionally biased region" description="Polar residues" evidence="1">
    <location>
        <begin position="40"/>
        <end position="49"/>
    </location>
</feature>